<name>A0ABT9VGA7_9BACI</name>
<gene>
    <name evidence="2" type="ORF">J2S77_002004</name>
</gene>
<keyword evidence="3" id="KW-1185">Reference proteome</keyword>
<keyword evidence="1" id="KW-0472">Membrane</keyword>
<evidence type="ECO:0000256" key="1">
    <source>
        <dbReference type="SAM" id="Phobius"/>
    </source>
</evidence>
<feature type="transmembrane region" description="Helical" evidence="1">
    <location>
        <begin position="45"/>
        <end position="67"/>
    </location>
</feature>
<evidence type="ECO:0000313" key="2">
    <source>
        <dbReference type="EMBL" id="MDQ0160003.1"/>
    </source>
</evidence>
<sequence length="72" mass="8197">MKKSVFALLIVLGLFVGILVKSILEWLNISFSANVWELIFGEPTVMSKILVFLLTVLIAFAVFFPLYKKYVN</sequence>
<reference evidence="2 3" key="1">
    <citation type="submission" date="2023-07" db="EMBL/GenBank/DDBJ databases">
        <title>Genomic Encyclopedia of Type Strains, Phase IV (KMG-IV): sequencing the most valuable type-strain genomes for metagenomic binning, comparative biology and taxonomic classification.</title>
        <authorList>
            <person name="Goeker M."/>
        </authorList>
    </citation>
    <scope>NUCLEOTIDE SEQUENCE [LARGE SCALE GENOMIC DNA]</scope>
    <source>
        <strain evidence="2 3">DSM 16460</strain>
    </source>
</reference>
<dbReference type="EMBL" id="JAUSTQ010000008">
    <property type="protein sequence ID" value="MDQ0160003.1"/>
    <property type="molecule type" value="Genomic_DNA"/>
</dbReference>
<proteinExistence type="predicted"/>
<accession>A0ABT9VGA7</accession>
<comment type="caution">
    <text evidence="2">The sequence shown here is derived from an EMBL/GenBank/DDBJ whole genome shotgun (WGS) entry which is preliminary data.</text>
</comment>
<dbReference type="Proteomes" id="UP001224359">
    <property type="component" value="Unassembled WGS sequence"/>
</dbReference>
<organism evidence="2 3">
    <name type="scientific">Alkalibacillus salilacus</name>
    <dbReference type="NCBI Taxonomy" id="284582"/>
    <lineage>
        <taxon>Bacteria</taxon>
        <taxon>Bacillati</taxon>
        <taxon>Bacillota</taxon>
        <taxon>Bacilli</taxon>
        <taxon>Bacillales</taxon>
        <taxon>Bacillaceae</taxon>
        <taxon>Alkalibacillus</taxon>
    </lineage>
</organism>
<keyword evidence="1" id="KW-1133">Transmembrane helix</keyword>
<evidence type="ECO:0000313" key="3">
    <source>
        <dbReference type="Proteomes" id="UP001224359"/>
    </source>
</evidence>
<keyword evidence="1" id="KW-0812">Transmembrane</keyword>
<protein>
    <submittedName>
        <fullName evidence="2">F0F1-type ATP synthase membrane subunit b/b</fullName>
    </submittedName>
</protein>
<dbReference type="RefSeq" id="WP_306976911.1">
    <property type="nucleotide sequence ID" value="NZ_JAUSTQ010000008.1"/>
</dbReference>